<keyword evidence="4 6" id="KW-1133">Transmembrane helix</keyword>
<evidence type="ECO:0000313" key="8">
    <source>
        <dbReference type="Proteomes" id="UP000198640"/>
    </source>
</evidence>
<feature type="transmembrane region" description="Helical" evidence="6">
    <location>
        <begin position="135"/>
        <end position="153"/>
    </location>
</feature>
<proteinExistence type="predicted"/>
<feature type="transmembrane region" description="Helical" evidence="6">
    <location>
        <begin position="173"/>
        <end position="190"/>
    </location>
</feature>
<dbReference type="PANTHER" id="PTHR10010:SF46">
    <property type="entry name" value="SODIUM-DEPENDENT PHOSPHATE TRANSPORT PROTEIN 2B"/>
    <property type="match status" value="1"/>
</dbReference>
<feature type="transmembrane region" description="Helical" evidence="6">
    <location>
        <begin position="281"/>
        <end position="301"/>
    </location>
</feature>
<feature type="transmembrane region" description="Helical" evidence="6">
    <location>
        <begin position="6"/>
        <end position="26"/>
    </location>
</feature>
<sequence>MTAMIFQLMGGIGLFLMGMVLLTDGLKSLTGEALRRALVRFTGTPYKAFASGTLVTLMVQSSSATTVTLIGFVSAGLLTFPQALGVVLGASLGTTGTGWLVSVLGLKISLGFYALPLVGVGALMRLLTRGRWRSLGLALGGFGLIFVGIDTLQTGMQDLAGAFDLALLPSTGLIGYLAVVSIGALMTIVMQSSSAAVATTLTALHASAVNFDQAALLVIGAAIGTTIKGPLAAIGGSVSAKRTALAHVLFNLATGIIALLMLPVLLGGLEFAQQQMHLEPGAISLAAFHTLFIVLGVLIFLPFTKPFARWIEHLLPEHGPRLTRHLDDSLLQVPAVALESTRRTLVDTTLEVINLLEQLLSSAVGQVNETQRTEVKGALETTQRFFTKIPSIADDEPLSHQRVVQLHAIDHLARLLTRLNLSATARKALAQPSMQLALRQTRATLALARQGLLGRAPADWLTQMEQQAMVLADLRRDERLGILRQTAAGRRSPFDALDALDTVRWLERVAYHTWRLCHYLAEEHMIEAKGDNIKPIDLLANTLDQ</sequence>
<dbReference type="AlphaFoldDB" id="A0A1H3CIC4"/>
<dbReference type="NCBIfam" id="NF037997">
    <property type="entry name" value="Na_Pi_symport"/>
    <property type="match status" value="1"/>
</dbReference>
<dbReference type="PANTHER" id="PTHR10010">
    <property type="entry name" value="SOLUTE CARRIER FAMILY 34 SODIUM PHOSPHATE , MEMBER 2-RELATED"/>
    <property type="match status" value="1"/>
</dbReference>
<feature type="transmembrane region" description="Helical" evidence="6">
    <location>
        <begin position="99"/>
        <end position="123"/>
    </location>
</feature>
<dbReference type="Proteomes" id="UP000198640">
    <property type="component" value="Unassembled WGS sequence"/>
</dbReference>
<keyword evidence="2" id="KW-1003">Cell membrane</keyword>
<feature type="transmembrane region" description="Helical" evidence="6">
    <location>
        <begin position="67"/>
        <end position="93"/>
    </location>
</feature>
<dbReference type="InterPro" id="IPR003841">
    <property type="entry name" value="Na/Pi_transpt"/>
</dbReference>
<keyword evidence="8" id="KW-1185">Reference proteome</keyword>
<evidence type="ECO:0000256" key="5">
    <source>
        <dbReference type="ARBA" id="ARBA00023136"/>
    </source>
</evidence>
<comment type="subcellular location">
    <subcellularLocation>
        <location evidence="1">Cell membrane</location>
        <topology evidence="1">Multi-pass membrane protein</topology>
    </subcellularLocation>
</comment>
<dbReference type="GO" id="GO:0044341">
    <property type="term" value="P:sodium-dependent phosphate transport"/>
    <property type="evidence" value="ECO:0007669"/>
    <property type="project" value="InterPro"/>
</dbReference>
<dbReference type="EMBL" id="FNOY01000003">
    <property type="protein sequence ID" value="SDX53865.1"/>
    <property type="molecule type" value="Genomic_DNA"/>
</dbReference>
<reference evidence="7 8" key="1">
    <citation type="submission" date="2016-10" db="EMBL/GenBank/DDBJ databases">
        <authorList>
            <person name="de Groot N.N."/>
        </authorList>
    </citation>
    <scope>NUCLEOTIDE SEQUENCE [LARGE SCALE GENOMIC DNA]</scope>
    <source>
        <strain evidence="7 8">Nm1</strain>
    </source>
</reference>
<evidence type="ECO:0000256" key="3">
    <source>
        <dbReference type="ARBA" id="ARBA00022692"/>
    </source>
</evidence>
<evidence type="ECO:0000256" key="1">
    <source>
        <dbReference type="ARBA" id="ARBA00004651"/>
    </source>
</evidence>
<dbReference type="GO" id="GO:0005886">
    <property type="term" value="C:plasma membrane"/>
    <property type="evidence" value="ECO:0007669"/>
    <property type="project" value="UniProtKB-SubCell"/>
</dbReference>
<name>A0A1H3CIC4_9PROT</name>
<protein>
    <submittedName>
        <fullName evidence="7">Phosphate:Na+ symporter</fullName>
    </submittedName>
</protein>
<gene>
    <name evidence="7" type="ORF">SAMN05421881_100329</name>
</gene>
<evidence type="ECO:0000313" key="7">
    <source>
        <dbReference type="EMBL" id="SDX53865.1"/>
    </source>
</evidence>
<keyword evidence="3 6" id="KW-0812">Transmembrane</keyword>
<dbReference type="Pfam" id="PF02690">
    <property type="entry name" value="Na_Pi_cotrans"/>
    <property type="match status" value="1"/>
</dbReference>
<keyword evidence="5 6" id="KW-0472">Membrane</keyword>
<evidence type="ECO:0000256" key="2">
    <source>
        <dbReference type="ARBA" id="ARBA00022475"/>
    </source>
</evidence>
<evidence type="ECO:0000256" key="6">
    <source>
        <dbReference type="SAM" id="Phobius"/>
    </source>
</evidence>
<dbReference type="GO" id="GO:0005436">
    <property type="term" value="F:sodium:phosphate symporter activity"/>
    <property type="evidence" value="ECO:0007669"/>
    <property type="project" value="InterPro"/>
</dbReference>
<accession>A0A1H3CIC4</accession>
<dbReference type="OrthoDB" id="9763003at2"/>
<feature type="transmembrane region" description="Helical" evidence="6">
    <location>
        <begin position="248"/>
        <end position="269"/>
    </location>
</feature>
<organism evidence="7 8">
    <name type="scientific">Nitrosomonas halophila</name>
    <dbReference type="NCBI Taxonomy" id="44576"/>
    <lineage>
        <taxon>Bacteria</taxon>
        <taxon>Pseudomonadati</taxon>
        <taxon>Pseudomonadota</taxon>
        <taxon>Betaproteobacteria</taxon>
        <taxon>Nitrosomonadales</taxon>
        <taxon>Nitrosomonadaceae</taxon>
        <taxon>Nitrosomonas</taxon>
    </lineage>
</organism>
<evidence type="ECO:0000256" key="4">
    <source>
        <dbReference type="ARBA" id="ARBA00022989"/>
    </source>
</evidence>